<dbReference type="InterPro" id="IPR043504">
    <property type="entry name" value="Peptidase_S1_PA_chymotrypsin"/>
</dbReference>
<keyword evidence="8" id="KW-1015">Disulfide bond</keyword>
<keyword evidence="2" id="KW-0964">Secreted</keyword>
<dbReference type="InterPro" id="IPR018114">
    <property type="entry name" value="TRYPSIN_HIS"/>
</dbReference>
<dbReference type="Pfam" id="PF16030">
    <property type="entry name" value="GD_N"/>
    <property type="match status" value="1"/>
</dbReference>
<keyword evidence="5" id="KW-0378">Hydrolase</keyword>
<protein>
    <submittedName>
        <fullName evidence="13">Putative trypsin-like serine protease</fullName>
    </submittedName>
</protein>
<dbReference type="InterPro" id="IPR031986">
    <property type="entry name" value="GD_N"/>
</dbReference>
<keyword evidence="7" id="KW-0865">Zymogen</keyword>
<comment type="subcellular location">
    <subcellularLocation>
        <location evidence="1">Secreted</location>
    </subcellularLocation>
</comment>
<dbReference type="Gene3D" id="2.40.10.10">
    <property type="entry name" value="Trypsin-like serine proteases"/>
    <property type="match status" value="1"/>
</dbReference>
<dbReference type="SUPFAM" id="SSF50494">
    <property type="entry name" value="Trypsin-like serine proteases"/>
    <property type="match status" value="1"/>
</dbReference>
<dbReference type="FunFam" id="2.40.10.10:FF:000146">
    <property type="entry name" value="Serine protease 53"/>
    <property type="match status" value="1"/>
</dbReference>
<dbReference type="PANTHER" id="PTHR24260">
    <property type="match status" value="1"/>
</dbReference>
<evidence type="ECO:0000256" key="5">
    <source>
        <dbReference type="ARBA" id="ARBA00022801"/>
    </source>
</evidence>
<dbReference type="InterPro" id="IPR051333">
    <property type="entry name" value="CLIP_Serine_Protease"/>
</dbReference>
<keyword evidence="6" id="KW-0720">Serine protease</keyword>
<dbReference type="EMBL" id="GFDF01005351">
    <property type="protein sequence ID" value="JAV08733.1"/>
    <property type="molecule type" value="Transcribed_RNA"/>
</dbReference>
<reference evidence="13" key="1">
    <citation type="submission" date="2016-12" db="EMBL/GenBank/DDBJ databases">
        <title>An insight into the sialome and mialome of the sand fly, Nyssomyia neivai.</title>
        <authorList>
            <person name="Sebastian V."/>
            <person name="Goulart T.M."/>
            <person name="Oliveira W."/>
            <person name="Calvo E."/>
            <person name="Oliveira L.F."/>
            <person name="Pinto M.C."/>
            <person name="Rosselino A.M."/>
            <person name="Ribeiro J.M."/>
        </authorList>
    </citation>
    <scope>NUCLEOTIDE SEQUENCE</scope>
</reference>
<evidence type="ECO:0000256" key="7">
    <source>
        <dbReference type="ARBA" id="ARBA00023145"/>
    </source>
</evidence>
<evidence type="ECO:0000256" key="8">
    <source>
        <dbReference type="ARBA" id="ARBA00023157"/>
    </source>
</evidence>
<evidence type="ECO:0000256" key="9">
    <source>
        <dbReference type="ARBA" id="ARBA00024195"/>
    </source>
</evidence>
<dbReference type="PANTHER" id="PTHR24260:SF143">
    <property type="entry name" value="SERINE PROTEASE GD-LIKE PROTEIN"/>
    <property type="match status" value="1"/>
</dbReference>
<evidence type="ECO:0000256" key="6">
    <source>
        <dbReference type="ARBA" id="ARBA00022825"/>
    </source>
</evidence>
<evidence type="ECO:0000256" key="1">
    <source>
        <dbReference type="ARBA" id="ARBA00004613"/>
    </source>
</evidence>
<comment type="similarity">
    <text evidence="9">Belongs to the peptidase S1 family. CLIP subfamily.</text>
</comment>
<dbReference type="GO" id="GO:0005576">
    <property type="term" value="C:extracellular region"/>
    <property type="evidence" value="ECO:0007669"/>
    <property type="project" value="UniProtKB-SubCell"/>
</dbReference>
<proteinExistence type="inferred from homology"/>
<evidence type="ECO:0000256" key="4">
    <source>
        <dbReference type="ARBA" id="ARBA00022729"/>
    </source>
</evidence>
<name>A0A1L8DQJ7_9DIPT</name>
<dbReference type="CDD" id="cd00190">
    <property type="entry name" value="Tryp_SPc"/>
    <property type="match status" value="1"/>
</dbReference>
<feature type="region of interest" description="Disordered" evidence="10">
    <location>
        <begin position="162"/>
        <end position="281"/>
    </location>
</feature>
<keyword evidence="4 11" id="KW-0732">Signal</keyword>
<dbReference type="InterPro" id="IPR009003">
    <property type="entry name" value="Peptidase_S1_PA"/>
</dbReference>
<evidence type="ECO:0000259" key="12">
    <source>
        <dbReference type="PROSITE" id="PS50240"/>
    </source>
</evidence>
<feature type="signal peptide" evidence="11">
    <location>
        <begin position="1"/>
        <end position="21"/>
    </location>
</feature>
<feature type="compositionally biased region" description="Polar residues" evidence="10">
    <location>
        <begin position="191"/>
        <end position="276"/>
    </location>
</feature>
<evidence type="ECO:0000256" key="10">
    <source>
        <dbReference type="SAM" id="MobiDB-lite"/>
    </source>
</evidence>
<evidence type="ECO:0000256" key="2">
    <source>
        <dbReference type="ARBA" id="ARBA00022525"/>
    </source>
</evidence>
<organism evidence="13">
    <name type="scientific">Nyssomyia neivai</name>
    <dbReference type="NCBI Taxonomy" id="330878"/>
    <lineage>
        <taxon>Eukaryota</taxon>
        <taxon>Metazoa</taxon>
        <taxon>Ecdysozoa</taxon>
        <taxon>Arthropoda</taxon>
        <taxon>Hexapoda</taxon>
        <taxon>Insecta</taxon>
        <taxon>Pterygota</taxon>
        <taxon>Neoptera</taxon>
        <taxon>Endopterygota</taxon>
        <taxon>Diptera</taxon>
        <taxon>Nematocera</taxon>
        <taxon>Psychodoidea</taxon>
        <taxon>Psychodidae</taxon>
        <taxon>Nyssomyia</taxon>
    </lineage>
</organism>
<dbReference type="PROSITE" id="PS50240">
    <property type="entry name" value="TRYPSIN_DOM"/>
    <property type="match status" value="1"/>
</dbReference>
<dbReference type="GO" id="GO:0004252">
    <property type="term" value="F:serine-type endopeptidase activity"/>
    <property type="evidence" value="ECO:0007669"/>
    <property type="project" value="InterPro"/>
</dbReference>
<dbReference type="PRINTS" id="PR00722">
    <property type="entry name" value="CHYMOTRYPSIN"/>
</dbReference>
<evidence type="ECO:0000256" key="3">
    <source>
        <dbReference type="ARBA" id="ARBA00022670"/>
    </source>
</evidence>
<dbReference type="GO" id="GO:0006508">
    <property type="term" value="P:proteolysis"/>
    <property type="evidence" value="ECO:0007669"/>
    <property type="project" value="UniProtKB-KW"/>
</dbReference>
<evidence type="ECO:0000256" key="11">
    <source>
        <dbReference type="SAM" id="SignalP"/>
    </source>
</evidence>
<dbReference type="SMART" id="SM00020">
    <property type="entry name" value="Tryp_SPc"/>
    <property type="match status" value="1"/>
</dbReference>
<feature type="chain" id="PRO_5013313022" evidence="11">
    <location>
        <begin position="22"/>
        <end position="611"/>
    </location>
</feature>
<feature type="domain" description="Peptidase S1" evidence="12">
    <location>
        <begin position="363"/>
        <end position="611"/>
    </location>
</feature>
<accession>A0A1L8DQJ7</accession>
<sequence length="611" mass="69128">MIAIGSKVILMFGFVLCSARAQQVLTSPCSDVFEYESISSNNDEWHGVFHLRSSVMLHGVFIDVILDARVRNLGASYRYSVTTVDNMEFRLDDRTYKLRPNEQTDVRFFVKYNSYQVPQVTEVRLNGQKICPSHTTTTQRPAADVARDTASLFYEAIGSSGLSQNNHDTSIRDQPVTTRSQFSQRDDAIYTSDTNRNQQSATRSTNSHSTTSAIYYTPTSLSPYDQHQTQRNPNVRYDSQTQRPVNTQNSGTTSYDPSRTGQSRGQDSRTTSNVESTTRRAIYNASPDEHYSQVRTTTEQYRTTRNGDAINREILRAANARTTTRSPFFQGDLAKFHPTERETTPALNFDTCGEVMQKTNPLIVSGEESYRGQFPWHAALYISSGPQLKYTCGGSLINKKTIITAAHCVALKDSTRAMQPAQLLIYLGKYSLLQWHGPEQDVKVSEIIIHPDYDNEKFFSDLAIVHLKTEARYTEYVRPVCLWGFTKELRGIVNKVGRVPGFGYNEFGIVDDKLSYVNMPVVTHETCIWSNRDFFSRVTSNVTYCAGFKNGSSVCNGDSGGGMVFKENNKWYLRGIVSVSIALQNHFLCDPDHYAIFTDVAQFTDWIRDHM</sequence>
<dbReference type="AlphaFoldDB" id="A0A1L8DQJ7"/>
<evidence type="ECO:0000313" key="13">
    <source>
        <dbReference type="EMBL" id="JAV08733.1"/>
    </source>
</evidence>
<dbReference type="InterPro" id="IPR001314">
    <property type="entry name" value="Peptidase_S1A"/>
</dbReference>
<dbReference type="Pfam" id="PF00089">
    <property type="entry name" value="Trypsin"/>
    <property type="match status" value="1"/>
</dbReference>
<keyword evidence="3 13" id="KW-0645">Protease</keyword>
<dbReference type="PROSITE" id="PS00134">
    <property type="entry name" value="TRYPSIN_HIS"/>
    <property type="match status" value="1"/>
</dbReference>
<dbReference type="InterPro" id="IPR001254">
    <property type="entry name" value="Trypsin_dom"/>
</dbReference>